<keyword evidence="4" id="KW-0812">Transmembrane</keyword>
<dbReference type="InterPro" id="IPR020471">
    <property type="entry name" value="AKR"/>
</dbReference>
<sequence length="1378" mass="149871">MAASDSGPAVLEEVIVTATRREESAQDIPVAVSTFSGAFLEERQAFNLEDLEGLAPNLLIDPVNFQSGGASITIRGIGVSDIDRTFSPGVQVVVDDVTFGSSTANQMLNVLDVERIEVLRGPQGTLFGANTIGGAISVTRKKPTGEFGVEGKVTMGDDDRRDIHVSVEAPIIDDILAARIYVADLEDDGPFTNVFNGKSRGFRDFFAVSPSVRWTPTDSFEATLTYDYYKNESDWGMAINTSGPSELACLGLLFPAGAISGAVPGVPICDDPNRDLEEVNQDHPTGQKVTLNAATIHMKLDVDAITFESITGWSRSKENRETDFDGAPQPVFASKQFADEESISQEFRLSYDHSENLNMLFGFYGAASDWLRGANSLFVFDLFGFPPGTTEIVSREQETKNMGVFATTNIALTDQLELSLGGRYSYEKREFIYRNGFNQVGGGFWPNAPGFDNFAAGSESWTEFTPKVSVQYTVRDDLMAYVSFAQGFKSGGFNGRGNSQDTIGPYDPELVDSYEIGIKSQWWGNRLRFNAVYFQTDYEDKQEEIIRNNPNTGATITAVDNAGNVEIDGVEIDWALLINNLTLSGSVGYLDAEYNSFVSDGIDNAPFIIMRRAPEWTFSVTAQYAMEVGPGELRALISYRYIDDYQSNLSPGANAGGTLFNDPRGLVEPEPILDASVTYAFEVSDHEVYVSAFGKNITDEVYINGHTNVGNLWSMGSVHPGSVFGFEIGGKCLGGLFVSSYGAEFEDAKKAVQRAVDLGVSYVDTAPMYGNSEQVLGQILPQIDSKMVVSTKLGARPQPFDAKDARALRQSFEESCRLLGRDEIDVLMIHEPDRPRQFDWWDDFSRAEGPVMEVLESLKAEGRIRYLGLGGTTAYEMATLLRTGKFDVVLTAFNYSMLWQEAVHELLPAARDHNVGVVIGSPLQQGALARKWDEVDTGATWLSKPRREQFQALYALLDEIDIPLPELGLRFVLSNPDVHTVLSGVRSAAEVEQNVAAAEKGALPEDLLGRINEIAAMARHRLDRSNRSQETNMKAAIVVEPGSLELRELPVPETEDYQVLCENLFGAVCAGTDGHLIAGNLPIPGISYPLILGHESIGRVVKVGNKVKHFEIGDLITRTGYPGSDDLPAFWGGFSEYGIATDGLAMRDDGVDEEQWSAHMINQVLPEGTNPAAATMMVTWRETYSYISRLGVKPGASVLIIGSGGNGFSFAVMANALGAGTVTMIGNPHWQTTCEKAGIDALLDYRASSLEQDVAAAAGSGFDLVIDAVGRTGALEKMMPFLAPDGRVGIYGIEDLGDRMAYLKVLADAGVTVHGPGEYSEAEAHTKVVELLQAGQLDASIWFDVTAPKLLTEFQSAIDDINAKRSLKAVIKIKDAAG</sequence>
<dbReference type="SUPFAM" id="SSF51430">
    <property type="entry name" value="NAD(P)-linked oxidoreductase"/>
    <property type="match status" value="1"/>
</dbReference>
<evidence type="ECO:0000259" key="12">
    <source>
        <dbReference type="SMART" id="SM00829"/>
    </source>
</evidence>
<keyword evidence="2" id="KW-0813">Transport</keyword>
<dbReference type="Pfam" id="PF00593">
    <property type="entry name" value="TonB_dep_Rec_b-barrel"/>
    <property type="match status" value="1"/>
</dbReference>
<dbReference type="InterPro" id="IPR023210">
    <property type="entry name" value="NADP_OxRdtase_dom"/>
</dbReference>
<evidence type="ECO:0000313" key="13">
    <source>
        <dbReference type="EMBL" id="CAE7835105.1"/>
    </source>
</evidence>
<dbReference type="Gene3D" id="3.20.20.100">
    <property type="entry name" value="NADP-dependent oxidoreductase domain"/>
    <property type="match status" value="1"/>
</dbReference>
<dbReference type="CDD" id="cd19090">
    <property type="entry name" value="AKR_AKR15A-like"/>
    <property type="match status" value="1"/>
</dbReference>
<dbReference type="PROSITE" id="PS52016">
    <property type="entry name" value="TONB_DEPENDENT_REC_3"/>
    <property type="match status" value="1"/>
</dbReference>
<dbReference type="EMBL" id="CAJNJA010049029">
    <property type="protein sequence ID" value="CAE7835105.1"/>
    <property type="molecule type" value="Genomic_DNA"/>
</dbReference>
<comment type="cofactor">
    <cofactor evidence="11">
        <name>Zn(2+)</name>
        <dbReference type="ChEBI" id="CHEBI:29105"/>
    </cofactor>
</comment>
<keyword evidence="9" id="KW-0472">Membrane</keyword>
<evidence type="ECO:0000256" key="1">
    <source>
        <dbReference type="ARBA" id="ARBA00004571"/>
    </source>
</evidence>
<evidence type="ECO:0000256" key="2">
    <source>
        <dbReference type="ARBA" id="ARBA00022448"/>
    </source>
</evidence>
<keyword evidence="10" id="KW-0998">Cell outer membrane</keyword>
<dbReference type="OrthoDB" id="449418at2759"/>
<dbReference type="Pfam" id="PF07715">
    <property type="entry name" value="Plug"/>
    <property type="match status" value="1"/>
</dbReference>
<comment type="subcellular location">
    <subcellularLocation>
        <location evidence="1">Cell outer membrane</location>
        <topology evidence="1">Multi-pass membrane protein</topology>
    </subcellularLocation>
</comment>
<evidence type="ECO:0000256" key="5">
    <source>
        <dbReference type="ARBA" id="ARBA00023002"/>
    </source>
</evidence>
<feature type="domain" description="Enoyl reductase (ER)" evidence="12">
    <location>
        <begin position="1042"/>
        <end position="1371"/>
    </location>
</feature>
<keyword evidence="11" id="KW-0862">Zinc</keyword>
<dbReference type="InterPro" id="IPR020843">
    <property type="entry name" value="ER"/>
</dbReference>
<dbReference type="Proteomes" id="UP000601435">
    <property type="component" value="Unassembled WGS sequence"/>
</dbReference>
<dbReference type="CDD" id="cd01347">
    <property type="entry name" value="ligand_gated_channel"/>
    <property type="match status" value="1"/>
</dbReference>
<dbReference type="Pfam" id="PF00107">
    <property type="entry name" value="ADH_zinc_N"/>
    <property type="match status" value="1"/>
</dbReference>
<evidence type="ECO:0000256" key="10">
    <source>
        <dbReference type="ARBA" id="ARBA00023237"/>
    </source>
</evidence>
<dbReference type="Pfam" id="PF08240">
    <property type="entry name" value="ADH_N"/>
    <property type="match status" value="1"/>
</dbReference>
<dbReference type="SUPFAM" id="SSF51735">
    <property type="entry name" value="NAD(P)-binding Rossmann-fold domains"/>
    <property type="match status" value="1"/>
</dbReference>
<keyword evidence="11" id="KW-0479">Metal-binding</keyword>
<comment type="caution">
    <text evidence="13">The sequence shown here is derived from an EMBL/GenBank/DDBJ whole genome shotgun (WGS) entry which is preliminary data.</text>
</comment>
<evidence type="ECO:0000256" key="8">
    <source>
        <dbReference type="ARBA" id="ARBA00023077"/>
    </source>
</evidence>
<dbReference type="SUPFAM" id="SSF50129">
    <property type="entry name" value="GroES-like"/>
    <property type="match status" value="1"/>
</dbReference>
<dbReference type="PANTHER" id="PTHR32552:SF81">
    <property type="entry name" value="TONB-DEPENDENT OUTER MEMBRANE RECEPTOR"/>
    <property type="match status" value="1"/>
</dbReference>
<evidence type="ECO:0000256" key="7">
    <source>
        <dbReference type="ARBA" id="ARBA00023065"/>
    </source>
</evidence>
<dbReference type="PRINTS" id="PR00069">
    <property type="entry name" value="ALDKETRDTASE"/>
</dbReference>
<dbReference type="InterPro" id="IPR036942">
    <property type="entry name" value="Beta-barrel_TonB_sf"/>
</dbReference>
<dbReference type="GO" id="GO:0016491">
    <property type="term" value="F:oxidoreductase activity"/>
    <property type="evidence" value="ECO:0007669"/>
    <property type="project" value="UniProtKB-KW"/>
</dbReference>
<keyword evidence="3" id="KW-0410">Iron transport</keyword>
<dbReference type="GO" id="GO:0008270">
    <property type="term" value="F:zinc ion binding"/>
    <property type="evidence" value="ECO:0007669"/>
    <property type="project" value="InterPro"/>
</dbReference>
<evidence type="ECO:0000313" key="14">
    <source>
        <dbReference type="Proteomes" id="UP000601435"/>
    </source>
</evidence>
<comment type="similarity">
    <text evidence="11">Belongs to the zinc-containing alcohol dehydrogenase family.</text>
</comment>
<dbReference type="InterPro" id="IPR013154">
    <property type="entry name" value="ADH-like_N"/>
</dbReference>
<evidence type="ECO:0000256" key="9">
    <source>
        <dbReference type="ARBA" id="ARBA00023136"/>
    </source>
</evidence>
<organism evidence="13 14">
    <name type="scientific">Symbiodinium necroappetens</name>
    <dbReference type="NCBI Taxonomy" id="1628268"/>
    <lineage>
        <taxon>Eukaryota</taxon>
        <taxon>Sar</taxon>
        <taxon>Alveolata</taxon>
        <taxon>Dinophyceae</taxon>
        <taxon>Suessiales</taxon>
        <taxon>Symbiodiniaceae</taxon>
        <taxon>Symbiodinium</taxon>
    </lineage>
</organism>
<dbReference type="InterPro" id="IPR036291">
    <property type="entry name" value="NAD(P)-bd_dom_sf"/>
</dbReference>
<dbReference type="InterPro" id="IPR013149">
    <property type="entry name" value="ADH-like_C"/>
</dbReference>
<keyword evidence="8" id="KW-0798">TonB box</keyword>
<dbReference type="Gene3D" id="2.40.170.20">
    <property type="entry name" value="TonB-dependent receptor, beta-barrel domain"/>
    <property type="match status" value="1"/>
</dbReference>
<dbReference type="PANTHER" id="PTHR32552">
    <property type="entry name" value="FERRICHROME IRON RECEPTOR-RELATED"/>
    <property type="match status" value="1"/>
</dbReference>
<evidence type="ECO:0000256" key="11">
    <source>
        <dbReference type="RuleBase" id="RU361277"/>
    </source>
</evidence>
<proteinExistence type="inferred from homology"/>
<gene>
    <name evidence="13" type="primary">pld1</name>
    <name evidence="13" type="ORF">SNEC2469_LOCUS25068</name>
</gene>
<protein>
    <submittedName>
        <fullName evidence="13">Pld1 protein</fullName>
    </submittedName>
</protein>
<dbReference type="InterPro" id="IPR012910">
    <property type="entry name" value="Plug_dom"/>
</dbReference>
<reference evidence="13" key="1">
    <citation type="submission" date="2021-02" db="EMBL/GenBank/DDBJ databases">
        <authorList>
            <person name="Dougan E. K."/>
            <person name="Rhodes N."/>
            <person name="Thang M."/>
            <person name="Chan C."/>
        </authorList>
    </citation>
    <scope>NUCLEOTIDE SEQUENCE</scope>
</reference>
<dbReference type="GO" id="GO:0006826">
    <property type="term" value="P:iron ion transport"/>
    <property type="evidence" value="ECO:0007669"/>
    <property type="project" value="UniProtKB-KW"/>
</dbReference>
<evidence type="ECO:0000256" key="6">
    <source>
        <dbReference type="ARBA" id="ARBA00023004"/>
    </source>
</evidence>
<dbReference type="SUPFAM" id="SSF56935">
    <property type="entry name" value="Porins"/>
    <property type="match status" value="1"/>
</dbReference>
<name>A0A812ZRB5_9DINO</name>
<dbReference type="Pfam" id="PF00248">
    <property type="entry name" value="Aldo_ket_red"/>
    <property type="match status" value="1"/>
</dbReference>
<dbReference type="InterPro" id="IPR039426">
    <property type="entry name" value="TonB-dep_rcpt-like"/>
</dbReference>
<dbReference type="InterPro" id="IPR002328">
    <property type="entry name" value="ADH_Zn_CS"/>
</dbReference>
<dbReference type="Gene3D" id="3.40.50.720">
    <property type="entry name" value="NAD(P)-binding Rossmann-like Domain"/>
    <property type="match status" value="1"/>
</dbReference>
<keyword evidence="6" id="KW-0408">Iron</keyword>
<accession>A0A812ZRB5</accession>
<dbReference type="InterPro" id="IPR011032">
    <property type="entry name" value="GroES-like_sf"/>
</dbReference>
<dbReference type="InterPro" id="IPR036812">
    <property type="entry name" value="NAD(P)_OxRdtase_dom_sf"/>
</dbReference>
<dbReference type="SMART" id="SM00829">
    <property type="entry name" value="PKS_ER"/>
    <property type="match status" value="1"/>
</dbReference>
<keyword evidence="5" id="KW-0560">Oxidoreductase</keyword>
<dbReference type="PROSITE" id="PS00059">
    <property type="entry name" value="ADH_ZINC"/>
    <property type="match status" value="1"/>
</dbReference>
<evidence type="ECO:0000256" key="4">
    <source>
        <dbReference type="ARBA" id="ARBA00022692"/>
    </source>
</evidence>
<keyword evidence="14" id="KW-1185">Reference proteome</keyword>
<evidence type="ECO:0000256" key="3">
    <source>
        <dbReference type="ARBA" id="ARBA00022496"/>
    </source>
</evidence>
<keyword evidence="7" id="KW-0406">Ion transport</keyword>
<dbReference type="Gene3D" id="3.90.180.10">
    <property type="entry name" value="Medium-chain alcohol dehydrogenases, catalytic domain"/>
    <property type="match status" value="1"/>
</dbReference>
<dbReference type="InterPro" id="IPR000531">
    <property type="entry name" value="Beta-barrel_TonB"/>
</dbReference>